<keyword evidence="1" id="KW-0812">Transmembrane</keyword>
<keyword evidence="1" id="KW-1133">Transmembrane helix</keyword>
<dbReference type="EMBL" id="FXTY01000001">
    <property type="protein sequence ID" value="SMP04054.1"/>
    <property type="molecule type" value="Genomic_DNA"/>
</dbReference>
<name>A0ABY1N9V2_9RHOB</name>
<accession>A0ABY1N9V2</accession>
<organism evidence="2 3">
    <name type="scientific">Shimia sagamensis</name>
    <dbReference type="NCBI Taxonomy" id="1566352"/>
    <lineage>
        <taxon>Bacteria</taxon>
        <taxon>Pseudomonadati</taxon>
        <taxon>Pseudomonadota</taxon>
        <taxon>Alphaproteobacteria</taxon>
        <taxon>Rhodobacterales</taxon>
        <taxon>Roseobacteraceae</taxon>
    </lineage>
</organism>
<dbReference type="InterPro" id="IPR046659">
    <property type="entry name" value="DUF6768"/>
</dbReference>
<sequence length="125" mass="14016">MDYLDIRIKELSNEQQEHLLRASQPFGLLGLIRQMRQGRIGWLFWVMLVGHVGFLILGISLAMQFSAAVETQDLIRAGIGGATSLIIAVQLLVGLAPHLHAERTKRRLKRLEILILSHNNGESPE</sequence>
<comment type="caution">
    <text evidence="2">The sequence shown here is derived from an EMBL/GenBank/DDBJ whole genome shotgun (WGS) entry which is preliminary data.</text>
</comment>
<reference evidence="2 3" key="1">
    <citation type="submission" date="2017-05" db="EMBL/GenBank/DDBJ databases">
        <authorList>
            <person name="Varghese N."/>
            <person name="Submissions S."/>
        </authorList>
    </citation>
    <scope>NUCLEOTIDE SEQUENCE [LARGE SCALE GENOMIC DNA]</scope>
    <source>
        <strain evidence="2 3">DSM 29734</strain>
    </source>
</reference>
<protein>
    <submittedName>
        <fullName evidence="2">Uncharacterized protein</fullName>
    </submittedName>
</protein>
<proteinExistence type="predicted"/>
<dbReference type="Proteomes" id="UP001157961">
    <property type="component" value="Unassembled WGS sequence"/>
</dbReference>
<keyword evidence="3" id="KW-1185">Reference proteome</keyword>
<keyword evidence="1" id="KW-0472">Membrane</keyword>
<evidence type="ECO:0000256" key="1">
    <source>
        <dbReference type="SAM" id="Phobius"/>
    </source>
</evidence>
<dbReference type="Pfam" id="PF20556">
    <property type="entry name" value="DUF6768"/>
    <property type="match status" value="1"/>
</dbReference>
<evidence type="ECO:0000313" key="3">
    <source>
        <dbReference type="Proteomes" id="UP001157961"/>
    </source>
</evidence>
<dbReference type="RefSeq" id="WP_283424255.1">
    <property type="nucleotide sequence ID" value="NZ_FXTY01000001.1"/>
</dbReference>
<gene>
    <name evidence="2" type="ORF">SAMN06265373_101397</name>
</gene>
<feature type="transmembrane region" description="Helical" evidence="1">
    <location>
        <begin position="77"/>
        <end position="99"/>
    </location>
</feature>
<feature type="transmembrane region" description="Helical" evidence="1">
    <location>
        <begin position="42"/>
        <end position="65"/>
    </location>
</feature>
<evidence type="ECO:0000313" key="2">
    <source>
        <dbReference type="EMBL" id="SMP04054.1"/>
    </source>
</evidence>